<feature type="transmembrane region" description="Helical" evidence="7">
    <location>
        <begin position="223"/>
        <end position="244"/>
    </location>
</feature>
<dbReference type="EMBL" id="JACBYR010000002">
    <property type="protein sequence ID" value="NYE85475.1"/>
    <property type="molecule type" value="Genomic_DNA"/>
</dbReference>
<dbReference type="CDD" id="cd06261">
    <property type="entry name" value="TM_PBP2"/>
    <property type="match status" value="1"/>
</dbReference>
<evidence type="ECO:0000259" key="8">
    <source>
        <dbReference type="PROSITE" id="PS50928"/>
    </source>
</evidence>
<keyword evidence="6 7" id="KW-0472">Membrane</keyword>
<dbReference type="RefSeq" id="WP_179589432.1">
    <property type="nucleotide sequence ID" value="NZ_JACBYR010000002.1"/>
</dbReference>
<protein>
    <submittedName>
        <fullName evidence="9">NitT/TauT family transport system permease protein</fullName>
    </submittedName>
</protein>
<dbReference type="AlphaFoldDB" id="A0A7Y9IYI7"/>
<dbReference type="InterPro" id="IPR000515">
    <property type="entry name" value="MetI-like"/>
</dbReference>
<feature type="domain" description="ABC transmembrane type-1" evidence="8">
    <location>
        <begin position="62"/>
        <end position="242"/>
    </location>
</feature>
<dbReference type="Proteomes" id="UP000542125">
    <property type="component" value="Unassembled WGS sequence"/>
</dbReference>
<reference evidence="9 10" key="1">
    <citation type="submission" date="2020-07" db="EMBL/GenBank/DDBJ databases">
        <title>Genomic Encyclopedia of Type Strains, Phase IV (KMG-V): Genome sequencing to study the core and pangenomes of soil and plant-associated prokaryotes.</title>
        <authorList>
            <person name="Whitman W."/>
        </authorList>
    </citation>
    <scope>NUCLEOTIDE SEQUENCE [LARGE SCALE GENOMIC DNA]</scope>
    <source>
        <strain evidence="9 10">SAS40</strain>
    </source>
</reference>
<keyword evidence="4 7" id="KW-0812">Transmembrane</keyword>
<proteinExistence type="inferred from homology"/>
<dbReference type="PANTHER" id="PTHR30151">
    <property type="entry name" value="ALKANE SULFONATE ABC TRANSPORTER-RELATED, MEMBRANE SUBUNIT"/>
    <property type="match status" value="1"/>
</dbReference>
<evidence type="ECO:0000256" key="5">
    <source>
        <dbReference type="ARBA" id="ARBA00022989"/>
    </source>
</evidence>
<name>A0A7Y9IYI7_9BURK</name>
<accession>A0A7Y9IYI7</accession>
<dbReference type="Pfam" id="PF00528">
    <property type="entry name" value="BPD_transp_1"/>
    <property type="match status" value="1"/>
</dbReference>
<evidence type="ECO:0000256" key="3">
    <source>
        <dbReference type="ARBA" id="ARBA00022475"/>
    </source>
</evidence>
<evidence type="ECO:0000256" key="6">
    <source>
        <dbReference type="ARBA" id="ARBA00023136"/>
    </source>
</evidence>
<feature type="transmembrane region" description="Helical" evidence="7">
    <location>
        <begin position="190"/>
        <end position="211"/>
    </location>
</feature>
<evidence type="ECO:0000256" key="1">
    <source>
        <dbReference type="ARBA" id="ARBA00004651"/>
    </source>
</evidence>
<feature type="transmembrane region" description="Helical" evidence="7">
    <location>
        <begin position="66"/>
        <end position="89"/>
    </location>
</feature>
<keyword evidence="5 7" id="KW-1133">Transmembrane helix</keyword>
<sequence length="257" mass="26868">MTSAKPSAIPRWRGILLPVALLAFAEITMRMADVQSDTLARPTDVLAALWRAMQDGSLLAGTAQTLGNALAGLAIGGGIGLLAGLWFGAAPRAGRMAGLTIDVLRPLPSVALIPIAMMVFGFGHGLESSVVAFTCIWPMLAFAQDGVSRVEPRLFEVSRILGLGTVARAWKVILPAALPRIFVGLRLSMGIALTIAVTVEIVANPMGLGYALAMAQQGLDPALMLALVLWIGILGWGLNAVLLAMQSRLFAHRGAAA</sequence>
<dbReference type="GO" id="GO:0005886">
    <property type="term" value="C:plasma membrane"/>
    <property type="evidence" value="ECO:0007669"/>
    <property type="project" value="UniProtKB-SubCell"/>
</dbReference>
<comment type="similarity">
    <text evidence="7">Belongs to the binding-protein-dependent transport system permease family.</text>
</comment>
<evidence type="ECO:0000313" key="10">
    <source>
        <dbReference type="Proteomes" id="UP000542125"/>
    </source>
</evidence>
<evidence type="ECO:0000256" key="4">
    <source>
        <dbReference type="ARBA" id="ARBA00022692"/>
    </source>
</evidence>
<dbReference type="InterPro" id="IPR035906">
    <property type="entry name" value="MetI-like_sf"/>
</dbReference>
<dbReference type="Gene3D" id="1.10.3720.10">
    <property type="entry name" value="MetI-like"/>
    <property type="match status" value="1"/>
</dbReference>
<comment type="subcellular location">
    <subcellularLocation>
        <location evidence="1 7">Cell membrane</location>
        <topology evidence="1 7">Multi-pass membrane protein</topology>
    </subcellularLocation>
</comment>
<evidence type="ECO:0000313" key="9">
    <source>
        <dbReference type="EMBL" id="NYE85475.1"/>
    </source>
</evidence>
<gene>
    <name evidence="9" type="ORF">FHW18_004782</name>
</gene>
<keyword evidence="2 7" id="KW-0813">Transport</keyword>
<dbReference type="GO" id="GO:0055085">
    <property type="term" value="P:transmembrane transport"/>
    <property type="evidence" value="ECO:0007669"/>
    <property type="project" value="InterPro"/>
</dbReference>
<organism evidence="9 10">
    <name type="scientific">Pigmentiphaga litoralis</name>
    <dbReference type="NCBI Taxonomy" id="516702"/>
    <lineage>
        <taxon>Bacteria</taxon>
        <taxon>Pseudomonadati</taxon>
        <taxon>Pseudomonadota</taxon>
        <taxon>Betaproteobacteria</taxon>
        <taxon>Burkholderiales</taxon>
        <taxon>Alcaligenaceae</taxon>
        <taxon>Pigmentiphaga</taxon>
    </lineage>
</organism>
<evidence type="ECO:0000256" key="2">
    <source>
        <dbReference type="ARBA" id="ARBA00022448"/>
    </source>
</evidence>
<keyword evidence="3" id="KW-1003">Cell membrane</keyword>
<dbReference type="PANTHER" id="PTHR30151:SF0">
    <property type="entry name" value="ABC TRANSPORTER PERMEASE PROTEIN MJ0413-RELATED"/>
    <property type="match status" value="1"/>
</dbReference>
<evidence type="ECO:0000256" key="7">
    <source>
        <dbReference type="RuleBase" id="RU363032"/>
    </source>
</evidence>
<dbReference type="SUPFAM" id="SSF161098">
    <property type="entry name" value="MetI-like"/>
    <property type="match status" value="1"/>
</dbReference>
<comment type="caution">
    <text evidence="9">The sequence shown here is derived from an EMBL/GenBank/DDBJ whole genome shotgun (WGS) entry which is preliminary data.</text>
</comment>
<dbReference type="PROSITE" id="PS50928">
    <property type="entry name" value="ABC_TM1"/>
    <property type="match status" value="1"/>
</dbReference>
<keyword evidence="10" id="KW-1185">Reference proteome</keyword>